<proteinExistence type="predicted"/>
<accession>A0A415MBY4</accession>
<dbReference type="Proteomes" id="UP000285201">
    <property type="component" value="Unassembled WGS sequence"/>
</dbReference>
<gene>
    <name evidence="1" type="ORF">DW007_05580</name>
</gene>
<dbReference type="EMBL" id="QROY01000004">
    <property type="protein sequence ID" value="RHL69020.1"/>
    <property type="molecule type" value="Genomic_DNA"/>
</dbReference>
<reference evidence="1 2" key="1">
    <citation type="submission" date="2018-08" db="EMBL/GenBank/DDBJ databases">
        <title>A genome reference for cultivated species of the human gut microbiota.</title>
        <authorList>
            <person name="Zou Y."/>
            <person name="Xue W."/>
            <person name="Luo G."/>
        </authorList>
    </citation>
    <scope>NUCLEOTIDE SEQUENCE [LARGE SCALE GENOMIC DNA]</scope>
    <source>
        <strain evidence="1 2">AF36-7BH</strain>
    </source>
</reference>
<evidence type="ECO:0000313" key="2">
    <source>
        <dbReference type="Proteomes" id="UP000285201"/>
    </source>
</evidence>
<dbReference type="AlphaFoldDB" id="A0A415MBY4"/>
<protein>
    <submittedName>
        <fullName evidence="1">Uncharacterized protein</fullName>
    </submittedName>
</protein>
<sequence>MTECLFQYDRLYLNAAYHEPDEHRHLLSHMIIGVSQRVRCSVNHYEFAALCVGLFWRREKKKGDKSALL</sequence>
<comment type="caution">
    <text evidence="1">The sequence shown here is derived from an EMBL/GenBank/DDBJ whole genome shotgun (WGS) entry which is preliminary data.</text>
</comment>
<name>A0A415MBY4_9FIRM</name>
<organism evidence="1 2">
    <name type="scientific">Lachnospira eligens</name>
    <dbReference type="NCBI Taxonomy" id="39485"/>
    <lineage>
        <taxon>Bacteria</taxon>
        <taxon>Bacillati</taxon>
        <taxon>Bacillota</taxon>
        <taxon>Clostridia</taxon>
        <taxon>Lachnospirales</taxon>
        <taxon>Lachnospiraceae</taxon>
        <taxon>Lachnospira</taxon>
    </lineage>
</organism>
<dbReference type="RefSeq" id="WP_118008762.1">
    <property type="nucleotide sequence ID" value="NZ_DAWDTH010000003.1"/>
</dbReference>
<evidence type="ECO:0000313" key="1">
    <source>
        <dbReference type="EMBL" id="RHL69020.1"/>
    </source>
</evidence>